<comment type="caution">
    <text evidence="6">The sequence shown here is derived from an EMBL/GenBank/DDBJ whole genome shotgun (WGS) entry which is preliminary data.</text>
</comment>
<dbReference type="Pfam" id="PF01263">
    <property type="entry name" value="Aldose_epim"/>
    <property type="match status" value="1"/>
</dbReference>
<dbReference type="PANTHER" id="PTHR10091:SF0">
    <property type="entry name" value="GALACTOSE MUTAROTASE"/>
    <property type="match status" value="1"/>
</dbReference>
<dbReference type="InterPro" id="IPR011013">
    <property type="entry name" value="Gal_mutarotase_sf_dom"/>
</dbReference>
<reference evidence="6 7" key="1">
    <citation type="submission" date="2022-03" db="EMBL/GenBank/DDBJ databases">
        <title>Draft genome sequence of Furfurilactobacillus curtus JCM 31185.</title>
        <authorList>
            <person name="Suzuki S."/>
            <person name="Endo A."/>
            <person name="Kajikawa A."/>
        </authorList>
    </citation>
    <scope>NUCLEOTIDE SEQUENCE [LARGE SCALE GENOMIC DNA]</scope>
    <source>
        <strain evidence="6 7">JCM 31185</strain>
    </source>
</reference>
<organism evidence="6 7">
    <name type="scientific">Furfurilactobacillus curtus</name>
    <dbReference type="NCBI Taxonomy" id="1746200"/>
    <lineage>
        <taxon>Bacteria</taxon>
        <taxon>Bacillati</taxon>
        <taxon>Bacillota</taxon>
        <taxon>Bacilli</taxon>
        <taxon>Lactobacillales</taxon>
        <taxon>Lactobacillaceae</taxon>
        <taxon>Furfurilactobacillus</taxon>
    </lineage>
</organism>
<keyword evidence="7" id="KW-1185">Reference proteome</keyword>
<dbReference type="PANTHER" id="PTHR10091">
    <property type="entry name" value="ALDOSE-1-EPIMERASE"/>
    <property type="match status" value="1"/>
</dbReference>
<sequence>MNFEQKTMGTLKNGETVDQLTLTNDHGVSIRVLTFGATWQGFDVPNGHGGQANLLVGYDQLSDYEATPFYVCKTVGRVAGRIGGATYDIDGTTYRSDQNENKNTLHGGYHGFSDRVWDVVDHQTNEDEISVTLSLIVDEDVDHFPGDMQVKVTYTLTNEDKVTWSITGNSTATTLFNPTLHTYFNVTDQDALSTQQLWINGHQRVRLGSDKVPTGALAEVADTPYDFTETATITDQLAKLATENGGREFDDAYRVNGDQKQAIATVSDPASGRALDVFSNRNGLVIFTADPLGYDQDEAYQASHPFTALAMEAQWLPDAIHHDGFGDIVLPAQADQTYQISYQYRKLGSTN</sequence>
<keyword evidence="3 5" id="KW-0413">Isomerase</keyword>
<dbReference type="CDD" id="cd09019">
    <property type="entry name" value="galactose_mutarotase_like"/>
    <property type="match status" value="1"/>
</dbReference>
<evidence type="ECO:0000256" key="5">
    <source>
        <dbReference type="PIRNR" id="PIRNR005096"/>
    </source>
</evidence>
<dbReference type="EMBL" id="BQXO01000003">
    <property type="protein sequence ID" value="GKT06062.1"/>
    <property type="molecule type" value="Genomic_DNA"/>
</dbReference>
<dbReference type="InterPro" id="IPR015443">
    <property type="entry name" value="Aldose_1-epimerase"/>
</dbReference>
<gene>
    <name evidence="6" type="primary">galM3</name>
    <name evidence="6" type="ORF">JCM31185_13500</name>
</gene>
<comment type="catalytic activity">
    <reaction evidence="5">
        <text>alpha-maltose = beta-maltose</text>
        <dbReference type="Rhea" id="RHEA:21228"/>
        <dbReference type="ChEBI" id="CHEBI:18147"/>
        <dbReference type="ChEBI" id="CHEBI:18167"/>
        <dbReference type="EC" id="5.1.3.21"/>
    </reaction>
</comment>
<comment type="similarity">
    <text evidence="2 5">Belongs to the aldose epimerase family.</text>
</comment>
<evidence type="ECO:0000256" key="1">
    <source>
        <dbReference type="ARBA" id="ARBA00005028"/>
    </source>
</evidence>
<dbReference type="InterPro" id="IPR047215">
    <property type="entry name" value="Galactose_mutarotase-like"/>
</dbReference>
<protein>
    <recommendedName>
        <fullName evidence="5">Maltose epimerase</fullName>
        <ecNumber evidence="5">5.1.3.21</ecNumber>
    </recommendedName>
</protein>
<comment type="function">
    <text evidence="5">Catalyzes the interconversion of alpha and beta anomers of maltose.</text>
</comment>
<evidence type="ECO:0000313" key="6">
    <source>
        <dbReference type="EMBL" id="GKT06062.1"/>
    </source>
</evidence>
<evidence type="ECO:0000256" key="2">
    <source>
        <dbReference type="ARBA" id="ARBA00006206"/>
    </source>
</evidence>
<dbReference type="EC" id="5.1.3.21" evidence="5"/>
<name>A0ABQ5JNE1_9LACO</name>
<dbReference type="RefSeq" id="WP_407883881.1">
    <property type="nucleotide sequence ID" value="NZ_BQXO01000003.1"/>
</dbReference>
<comment type="pathway">
    <text evidence="1 5">Carbohydrate metabolism; hexose metabolism.</text>
</comment>
<accession>A0ABQ5JNE1</accession>
<dbReference type="InterPro" id="IPR008183">
    <property type="entry name" value="Aldose_1/G6P_1-epimerase"/>
</dbReference>
<evidence type="ECO:0000256" key="3">
    <source>
        <dbReference type="ARBA" id="ARBA00023235"/>
    </source>
</evidence>
<evidence type="ECO:0000256" key="4">
    <source>
        <dbReference type="ARBA" id="ARBA00023277"/>
    </source>
</evidence>
<dbReference type="Proteomes" id="UP001628078">
    <property type="component" value="Unassembled WGS sequence"/>
</dbReference>
<dbReference type="PIRSF" id="PIRSF005096">
    <property type="entry name" value="GALM"/>
    <property type="match status" value="1"/>
</dbReference>
<dbReference type="Gene3D" id="2.70.98.10">
    <property type="match status" value="1"/>
</dbReference>
<dbReference type="InterPro" id="IPR014718">
    <property type="entry name" value="GH-type_carb-bd"/>
</dbReference>
<dbReference type="SUPFAM" id="SSF74650">
    <property type="entry name" value="Galactose mutarotase-like"/>
    <property type="match status" value="1"/>
</dbReference>
<proteinExistence type="inferred from homology"/>
<keyword evidence="4 5" id="KW-0119">Carbohydrate metabolism</keyword>
<evidence type="ECO:0000313" key="7">
    <source>
        <dbReference type="Proteomes" id="UP001628078"/>
    </source>
</evidence>